<proteinExistence type="predicted"/>
<gene>
    <name evidence="1" type="ORF">POPTR_019G010300</name>
</gene>
<evidence type="ECO:0000313" key="2">
    <source>
        <dbReference type="Proteomes" id="UP000006729"/>
    </source>
</evidence>
<name>B9N9E4_POPTR</name>
<dbReference type="InParanoid" id="B9N9E4"/>
<evidence type="ECO:0000313" key="1">
    <source>
        <dbReference type="EMBL" id="PNS89843.1"/>
    </source>
</evidence>
<accession>B9N9E4</accession>
<dbReference type="Proteomes" id="UP000006729">
    <property type="component" value="Chromosome 19"/>
</dbReference>
<keyword evidence="2" id="KW-1185">Reference proteome</keyword>
<organism evidence="1 2">
    <name type="scientific">Populus trichocarpa</name>
    <name type="common">Western balsam poplar</name>
    <name type="synonym">Populus balsamifera subsp. trichocarpa</name>
    <dbReference type="NCBI Taxonomy" id="3694"/>
    <lineage>
        <taxon>Eukaryota</taxon>
        <taxon>Viridiplantae</taxon>
        <taxon>Streptophyta</taxon>
        <taxon>Embryophyta</taxon>
        <taxon>Tracheophyta</taxon>
        <taxon>Spermatophyta</taxon>
        <taxon>Magnoliopsida</taxon>
        <taxon>eudicotyledons</taxon>
        <taxon>Gunneridae</taxon>
        <taxon>Pentapetalae</taxon>
        <taxon>rosids</taxon>
        <taxon>fabids</taxon>
        <taxon>Malpighiales</taxon>
        <taxon>Salicaceae</taxon>
        <taxon>Saliceae</taxon>
        <taxon>Populus</taxon>
    </lineage>
</organism>
<dbReference type="AlphaFoldDB" id="B9N9E4"/>
<sequence>MTKLLGAPSPALARFDLQGLAKKMSGLAPEFNQFLDKMIAKQLILVGFMRVI</sequence>
<protein>
    <submittedName>
        <fullName evidence="1">Uncharacterized protein</fullName>
    </submittedName>
</protein>
<reference evidence="1 2" key="1">
    <citation type="journal article" date="2006" name="Science">
        <title>The genome of black cottonwood, Populus trichocarpa (Torr. &amp; Gray).</title>
        <authorList>
            <person name="Tuskan G.A."/>
            <person name="Difazio S."/>
            <person name="Jansson S."/>
            <person name="Bohlmann J."/>
            <person name="Grigoriev I."/>
            <person name="Hellsten U."/>
            <person name="Putnam N."/>
            <person name="Ralph S."/>
            <person name="Rombauts S."/>
            <person name="Salamov A."/>
            <person name="Schein J."/>
            <person name="Sterck L."/>
            <person name="Aerts A."/>
            <person name="Bhalerao R.R."/>
            <person name="Bhalerao R.P."/>
            <person name="Blaudez D."/>
            <person name="Boerjan W."/>
            <person name="Brun A."/>
            <person name="Brunner A."/>
            <person name="Busov V."/>
            <person name="Campbell M."/>
            <person name="Carlson J."/>
            <person name="Chalot M."/>
            <person name="Chapman J."/>
            <person name="Chen G.L."/>
            <person name="Cooper D."/>
            <person name="Coutinho P.M."/>
            <person name="Couturier J."/>
            <person name="Covert S."/>
            <person name="Cronk Q."/>
            <person name="Cunningham R."/>
            <person name="Davis J."/>
            <person name="Degroeve S."/>
            <person name="Dejardin A."/>
            <person name="Depamphilis C."/>
            <person name="Detter J."/>
            <person name="Dirks B."/>
            <person name="Dubchak I."/>
            <person name="Duplessis S."/>
            <person name="Ehlting J."/>
            <person name="Ellis B."/>
            <person name="Gendler K."/>
            <person name="Goodstein D."/>
            <person name="Gribskov M."/>
            <person name="Grimwood J."/>
            <person name="Groover A."/>
            <person name="Gunter L."/>
            <person name="Hamberger B."/>
            <person name="Heinze B."/>
            <person name="Helariutta Y."/>
            <person name="Henrissat B."/>
            <person name="Holligan D."/>
            <person name="Holt R."/>
            <person name="Huang W."/>
            <person name="Islam-Faridi N."/>
            <person name="Jones S."/>
            <person name="Jones-Rhoades M."/>
            <person name="Jorgensen R."/>
            <person name="Joshi C."/>
            <person name="Kangasjarvi J."/>
            <person name="Karlsson J."/>
            <person name="Kelleher C."/>
            <person name="Kirkpatrick R."/>
            <person name="Kirst M."/>
            <person name="Kohler A."/>
            <person name="Kalluri U."/>
            <person name="Larimer F."/>
            <person name="Leebens-Mack J."/>
            <person name="Leple J.C."/>
            <person name="Locascio P."/>
            <person name="Lou Y."/>
            <person name="Lucas S."/>
            <person name="Martin F."/>
            <person name="Montanini B."/>
            <person name="Napoli C."/>
            <person name="Nelson D.R."/>
            <person name="Nelson C."/>
            <person name="Nieminen K."/>
            <person name="Nilsson O."/>
            <person name="Pereda V."/>
            <person name="Peter G."/>
            <person name="Philippe R."/>
            <person name="Pilate G."/>
            <person name="Poliakov A."/>
            <person name="Razumovskaya J."/>
            <person name="Richardson P."/>
            <person name="Rinaldi C."/>
            <person name="Ritland K."/>
            <person name="Rouze P."/>
            <person name="Ryaboy D."/>
            <person name="Schmutz J."/>
            <person name="Schrader J."/>
            <person name="Segerman B."/>
            <person name="Shin H."/>
            <person name="Siddiqui A."/>
            <person name="Sterky F."/>
            <person name="Terry A."/>
            <person name="Tsai C.J."/>
            <person name="Uberbacher E."/>
            <person name="Unneberg P."/>
            <person name="Vahala J."/>
            <person name="Wall K."/>
            <person name="Wessler S."/>
            <person name="Yang G."/>
            <person name="Yin T."/>
            <person name="Douglas C."/>
            <person name="Marra M."/>
            <person name="Sandberg G."/>
            <person name="Van de Peer Y."/>
            <person name="Rokhsar D."/>
        </authorList>
    </citation>
    <scope>NUCLEOTIDE SEQUENCE [LARGE SCALE GENOMIC DNA]</scope>
    <source>
        <strain evidence="2">cv. Nisqually</strain>
    </source>
</reference>
<dbReference type="HOGENOM" id="CLU_3090840_0_0_1"/>
<dbReference type="EMBL" id="CM009308">
    <property type="protein sequence ID" value="PNS89843.1"/>
    <property type="molecule type" value="Genomic_DNA"/>
</dbReference>